<dbReference type="GO" id="GO:0031543">
    <property type="term" value="F:peptidyl-proline dioxygenase activity"/>
    <property type="evidence" value="ECO:0007669"/>
    <property type="project" value="TreeGrafter"/>
</dbReference>
<dbReference type="PANTHER" id="PTHR12907">
    <property type="entry name" value="EGL NINE HOMOLOG-RELATED"/>
    <property type="match status" value="1"/>
</dbReference>
<evidence type="ECO:0000256" key="4">
    <source>
        <dbReference type="ARBA" id="ARBA00022964"/>
    </source>
</evidence>
<evidence type="ECO:0000256" key="6">
    <source>
        <dbReference type="ARBA" id="ARBA00023004"/>
    </source>
</evidence>
<organism evidence="8 9">
    <name type="scientific">Polarella glacialis</name>
    <name type="common">Dinoflagellate</name>
    <dbReference type="NCBI Taxonomy" id="89957"/>
    <lineage>
        <taxon>Eukaryota</taxon>
        <taxon>Sar</taxon>
        <taxon>Alveolata</taxon>
        <taxon>Dinophyceae</taxon>
        <taxon>Suessiales</taxon>
        <taxon>Suessiaceae</taxon>
        <taxon>Polarella</taxon>
    </lineage>
</organism>
<dbReference type="AlphaFoldDB" id="A0A813IUC5"/>
<reference evidence="8" key="1">
    <citation type="submission" date="2021-02" db="EMBL/GenBank/DDBJ databases">
        <authorList>
            <person name="Dougan E. K."/>
            <person name="Rhodes N."/>
            <person name="Thang M."/>
            <person name="Chan C."/>
        </authorList>
    </citation>
    <scope>NUCLEOTIDE SEQUENCE</scope>
</reference>
<dbReference type="InterPro" id="IPR005123">
    <property type="entry name" value="Oxoglu/Fe-dep_dioxygenase_dom"/>
</dbReference>
<keyword evidence="6" id="KW-0408">Iron</keyword>
<keyword evidence="3" id="KW-0847">Vitamin C</keyword>
<keyword evidence="5" id="KW-0560">Oxidoreductase</keyword>
<evidence type="ECO:0000256" key="3">
    <source>
        <dbReference type="ARBA" id="ARBA00022896"/>
    </source>
</evidence>
<feature type="domain" description="Fe2OG dioxygenase" evidence="7">
    <location>
        <begin position="144"/>
        <end position="240"/>
    </location>
</feature>
<dbReference type="SMART" id="SM00702">
    <property type="entry name" value="P4Hc"/>
    <property type="match status" value="1"/>
</dbReference>
<evidence type="ECO:0000256" key="5">
    <source>
        <dbReference type="ARBA" id="ARBA00023002"/>
    </source>
</evidence>
<evidence type="ECO:0000313" key="8">
    <source>
        <dbReference type="EMBL" id="CAE8655245.1"/>
    </source>
</evidence>
<dbReference type="InterPro" id="IPR044862">
    <property type="entry name" value="Pro_4_hyd_alph_FE2OG_OXY"/>
</dbReference>
<dbReference type="PROSITE" id="PS51471">
    <property type="entry name" value="FE2OG_OXY"/>
    <property type="match status" value="1"/>
</dbReference>
<accession>A0A813IUC5</accession>
<protein>
    <recommendedName>
        <fullName evidence="7">Fe2OG dioxygenase domain-containing protein</fullName>
    </recommendedName>
</protein>
<keyword evidence="2" id="KW-0479">Metal-binding</keyword>
<gene>
    <name evidence="8" type="ORF">PGLA2088_LOCUS11514</name>
</gene>
<dbReference type="InterPro" id="IPR006620">
    <property type="entry name" value="Pro_4_hyd_alph"/>
</dbReference>
<evidence type="ECO:0000259" key="7">
    <source>
        <dbReference type="PROSITE" id="PS51471"/>
    </source>
</evidence>
<evidence type="ECO:0000256" key="2">
    <source>
        <dbReference type="ARBA" id="ARBA00022723"/>
    </source>
</evidence>
<dbReference type="SUPFAM" id="SSF51197">
    <property type="entry name" value="Clavaminate synthase-like"/>
    <property type="match status" value="1"/>
</dbReference>
<sequence length="332" mass="36656">MAGELLDQGRLGPSVGSELPLPLRRPCLMKADDKCSAAGSILTEADAQQLRDTGFVVIDGFLSDSLAATLRSEAVELATAGRMPQHRFQFGASQFAKPHIFEADLHDEVMQEALPEFANLLFDDSLAKCLELLLPDLGLEIGPRTKSLKLQRNCGRGGCFPAHYDNAGRPSRRAVTCVVYLNPDWRQGDGGELVLHPFLRKEVVVSPAMGRAALFRSDRILHSVRPAVAERFCFTIWLDSSDINRDSDCNLTAKHLSTDPLSVASLMQSPVQRAVSRAVYAEEYEASLIACMEGAEGCEEMLQEHRQHVQSQQTHPQLGPFIKHLRHLKSET</sequence>
<dbReference type="InterPro" id="IPR051559">
    <property type="entry name" value="HIF_prolyl_hydroxylases"/>
</dbReference>
<dbReference type="PANTHER" id="PTHR12907:SF26">
    <property type="entry name" value="HIF PROLYL HYDROXYLASE, ISOFORM C"/>
    <property type="match status" value="1"/>
</dbReference>
<comment type="caution">
    <text evidence="8">The sequence shown here is derived from an EMBL/GenBank/DDBJ whole genome shotgun (WGS) entry which is preliminary data.</text>
</comment>
<dbReference type="Pfam" id="PF13640">
    <property type="entry name" value="2OG-FeII_Oxy_3"/>
    <property type="match status" value="1"/>
</dbReference>
<dbReference type="Proteomes" id="UP000626109">
    <property type="component" value="Unassembled WGS sequence"/>
</dbReference>
<dbReference type="GO" id="GO:0071456">
    <property type="term" value="P:cellular response to hypoxia"/>
    <property type="evidence" value="ECO:0007669"/>
    <property type="project" value="TreeGrafter"/>
</dbReference>
<name>A0A813IUC5_POLGL</name>
<dbReference type="Gene3D" id="2.60.120.620">
    <property type="entry name" value="q2cbj1_9rhob like domain"/>
    <property type="match status" value="1"/>
</dbReference>
<dbReference type="GO" id="GO:0031418">
    <property type="term" value="F:L-ascorbic acid binding"/>
    <property type="evidence" value="ECO:0007669"/>
    <property type="project" value="UniProtKB-KW"/>
</dbReference>
<dbReference type="GO" id="GO:0008198">
    <property type="term" value="F:ferrous iron binding"/>
    <property type="evidence" value="ECO:0007669"/>
    <property type="project" value="TreeGrafter"/>
</dbReference>
<proteinExistence type="predicted"/>
<evidence type="ECO:0000256" key="1">
    <source>
        <dbReference type="ARBA" id="ARBA00001961"/>
    </source>
</evidence>
<dbReference type="EMBL" id="CAJNNW010013327">
    <property type="protein sequence ID" value="CAE8655245.1"/>
    <property type="molecule type" value="Genomic_DNA"/>
</dbReference>
<evidence type="ECO:0000313" key="9">
    <source>
        <dbReference type="Proteomes" id="UP000626109"/>
    </source>
</evidence>
<keyword evidence="4" id="KW-0223">Dioxygenase</keyword>
<comment type="cofactor">
    <cofactor evidence="1">
        <name>L-ascorbate</name>
        <dbReference type="ChEBI" id="CHEBI:38290"/>
    </cofactor>
</comment>